<feature type="compositionally biased region" description="Basic and acidic residues" evidence="1">
    <location>
        <begin position="24"/>
        <end position="34"/>
    </location>
</feature>
<proteinExistence type="predicted"/>
<protein>
    <submittedName>
        <fullName evidence="2">Uncharacterized protein</fullName>
    </submittedName>
</protein>
<organism evidence="2 3">
    <name type="scientific">Streptomonospora litoralis</name>
    <dbReference type="NCBI Taxonomy" id="2498135"/>
    <lineage>
        <taxon>Bacteria</taxon>
        <taxon>Bacillati</taxon>
        <taxon>Actinomycetota</taxon>
        <taxon>Actinomycetes</taxon>
        <taxon>Streptosporangiales</taxon>
        <taxon>Nocardiopsidaceae</taxon>
        <taxon>Streptomonospora</taxon>
    </lineage>
</organism>
<gene>
    <name evidence="2" type="ORF">EKD16_10015</name>
</gene>
<dbReference type="KEGG" id="strr:EKD16_10015"/>
<keyword evidence="3" id="KW-1185">Reference proteome</keyword>
<dbReference type="EMBL" id="CP036455">
    <property type="protein sequence ID" value="QBI53791.1"/>
    <property type="molecule type" value="Genomic_DNA"/>
</dbReference>
<dbReference type="Proteomes" id="UP000292235">
    <property type="component" value="Chromosome"/>
</dbReference>
<sequence length="142" mass="15183">MPKPPAPITTHSTPETPPPPPLPHADRPDLPEELLPLHEEYGAWWVLSYQPLCPTAPYTARPRAADGADRRPQTLRTDTVSMLARVLDAAASEKYGEEGDDGHADAPAARTPPPAALGVGDRGRRDAATRRAAGGRGTRWSG</sequence>
<reference evidence="2 3" key="1">
    <citation type="submission" date="2019-02" db="EMBL/GenBank/DDBJ databases">
        <authorList>
            <person name="Khodamoradi S."/>
            <person name="Hahnke R.L."/>
            <person name="Kaempfer P."/>
            <person name="Schumann P."/>
            <person name="Rohde M."/>
            <person name="Steinert M."/>
            <person name="Luzhetskyy A."/>
            <person name="Wink J."/>
            <person name="Ruckert C."/>
        </authorList>
    </citation>
    <scope>NUCLEOTIDE SEQUENCE [LARGE SCALE GENOMIC DNA]</scope>
    <source>
        <strain evidence="2 3">M2</strain>
    </source>
</reference>
<feature type="region of interest" description="Disordered" evidence="1">
    <location>
        <begin position="91"/>
        <end position="142"/>
    </location>
</feature>
<evidence type="ECO:0000313" key="2">
    <source>
        <dbReference type="EMBL" id="QBI53791.1"/>
    </source>
</evidence>
<accession>A0A4P6Q3F7</accession>
<evidence type="ECO:0000256" key="1">
    <source>
        <dbReference type="SAM" id="MobiDB-lite"/>
    </source>
</evidence>
<feature type="compositionally biased region" description="Basic and acidic residues" evidence="1">
    <location>
        <begin position="94"/>
        <end position="104"/>
    </location>
</feature>
<dbReference type="AlphaFoldDB" id="A0A4P6Q3F7"/>
<evidence type="ECO:0000313" key="3">
    <source>
        <dbReference type="Proteomes" id="UP000292235"/>
    </source>
</evidence>
<feature type="region of interest" description="Disordered" evidence="1">
    <location>
        <begin position="1"/>
        <end position="34"/>
    </location>
</feature>
<name>A0A4P6Q3F7_9ACTN</name>